<dbReference type="SUPFAM" id="SSF56672">
    <property type="entry name" value="DNA/RNA polymerases"/>
    <property type="match status" value="1"/>
</dbReference>
<dbReference type="Proteomes" id="UP000000763">
    <property type="component" value="Chromosome 2"/>
</dbReference>
<sequence length="349" mass="38782">MSLGFRRCDFEHAVYARGEGTHRLLVGVYVDDLIITGSDAVEIDRFKAEMKSLFRMSDLGLLCFYLGIEVEQVAGSTRMTQSAFARRILEKAGMQDCNACATPMEQRLKLSNHSDAPPVDSTGYRSIVGSLRYLVHTRSDIAFAVGYVSRFMEAPTAEHEAAVKRILRYIAGTIDYGIIYQRSETPATLVGFFDADMAGDVDTRKSTSGVMFFLGSNPVSWQSQKQKVVALSSCEAEYIAARTAACQGVWMAQLLGEINQAQPDVFKLMVDNKSAIALSKNPVFHDCSKHIATRYHYIRECVEEGRVQLEFTGTADQVADILTKSLGRVRFEELRSRIGVSEVSRGHKV</sequence>
<protein>
    <submittedName>
        <fullName evidence="2">Os02g0253000 protein</fullName>
    </submittedName>
</protein>
<reference evidence="3" key="2">
    <citation type="journal article" date="2008" name="Nucleic Acids Res.">
        <title>The rice annotation project database (RAP-DB): 2008 update.</title>
        <authorList>
            <consortium name="The rice annotation project (RAP)"/>
        </authorList>
    </citation>
    <scope>GENOME REANNOTATION</scope>
    <source>
        <strain evidence="3">cv. Nipponbare</strain>
    </source>
</reference>
<evidence type="ECO:0000313" key="3">
    <source>
        <dbReference type="Proteomes" id="UP000000763"/>
    </source>
</evidence>
<dbReference type="OrthoDB" id="443140at2759"/>
<name>B7EZI4_ORYSJ</name>
<gene>
    <name evidence="2" type="ordered locus">Os02g0253000</name>
</gene>
<evidence type="ECO:0000259" key="1">
    <source>
        <dbReference type="Pfam" id="PF07727"/>
    </source>
</evidence>
<evidence type="ECO:0000313" key="2">
    <source>
        <dbReference type="EMBL" id="BAF08367.1"/>
    </source>
</evidence>
<accession>B7EZI4</accession>
<dbReference type="InterPro" id="IPR013103">
    <property type="entry name" value="RVT_2"/>
</dbReference>
<proteinExistence type="predicted"/>
<organism evidence="2 3">
    <name type="scientific">Oryza sativa subsp. japonica</name>
    <name type="common">Rice</name>
    <dbReference type="NCBI Taxonomy" id="39947"/>
    <lineage>
        <taxon>Eukaryota</taxon>
        <taxon>Viridiplantae</taxon>
        <taxon>Streptophyta</taxon>
        <taxon>Embryophyta</taxon>
        <taxon>Tracheophyta</taxon>
        <taxon>Spermatophyta</taxon>
        <taxon>Magnoliopsida</taxon>
        <taxon>Liliopsida</taxon>
        <taxon>Poales</taxon>
        <taxon>Poaceae</taxon>
        <taxon>BOP clade</taxon>
        <taxon>Oryzoideae</taxon>
        <taxon>Oryzeae</taxon>
        <taxon>Oryzinae</taxon>
        <taxon>Oryza</taxon>
        <taxon>Oryza sativa</taxon>
    </lineage>
</organism>
<dbReference type="EMBL" id="AP008208">
    <property type="protein sequence ID" value="BAF08367.1"/>
    <property type="molecule type" value="Genomic_DNA"/>
</dbReference>
<dbReference type="AlphaFoldDB" id="B7EZI4"/>
<dbReference type="KEGG" id="osa:4328905"/>
<dbReference type="Pfam" id="PF07727">
    <property type="entry name" value="RVT_2"/>
    <property type="match status" value="1"/>
</dbReference>
<dbReference type="PANTHER" id="PTHR11439:SF515">
    <property type="entry name" value="GAG-POL POLYPROTEIN"/>
    <property type="match status" value="1"/>
</dbReference>
<feature type="domain" description="Reverse transcriptase Ty1/copia-type" evidence="1">
    <location>
        <begin position="2"/>
        <end position="105"/>
    </location>
</feature>
<dbReference type="PANTHER" id="PTHR11439">
    <property type="entry name" value="GAG-POL-RELATED RETROTRANSPOSON"/>
    <property type="match status" value="1"/>
</dbReference>
<dbReference type="InterPro" id="IPR043502">
    <property type="entry name" value="DNA/RNA_pol_sf"/>
</dbReference>
<dbReference type="KEGG" id="dosa:Os02g0253000"/>
<reference evidence="2 3" key="1">
    <citation type="journal article" date="2005" name="Nature">
        <title>The map-based sequence of the rice genome.</title>
        <authorList>
            <consortium name="International rice genome sequencing project (IRGSP)"/>
            <person name="Matsumoto T."/>
            <person name="Wu J."/>
            <person name="Kanamori H."/>
            <person name="Katayose Y."/>
            <person name="Fujisawa M."/>
            <person name="Namiki N."/>
            <person name="Mizuno H."/>
            <person name="Yamamoto K."/>
            <person name="Antonio B.A."/>
            <person name="Baba T."/>
            <person name="Sakata K."/>
            <person name="Nagamura Y."/>
            <person name="Aoki H."/>
            <person name="Arikawa K."/>
            <person name="Arita K."/>
            <person name="Bito T."/>
            <person name="Chiden Y."/>
            <person name="Fujitsuka N."/>
            <person name="Fukunaka R."/>
            <person name="Hamada M."/>
            <person name="Harada C."/>
            <person name="Hayashi A."/>
            <person name="Hijishita S."/>
            <person name="Honda M."/>
            <person name="Hosokawa S."/>
            <person name="Ichikawa Y."/>
            <person name="Idonuma A."/>
            <person name="Iijima M."/>
            <person name="Ikeda M."/>
            <person name="Ikeno M."/>
            <person name="Ito K."/>
            <person name="Ito S."/>
            <person name="Ito T."/>
            <person name="Ito Y."/>
            <person name="Ito Y."/>
            <person name="Iwabuchi A."/>
            <person name="Kamiya K."/>
            <person name="Karasawa W."/>
            <person name="Kurita K."/>
            <person name="Katagiri S."/>
            <person name="Kikuta A."/>
            <person name="Kobayashi H."/>
            <person name="Kobayashi N."/>
            <person name="Machita K."/>
            <person name="Maehara T."/>
            <person name="Masukawa M."/>
            <person name="Mizubayashi T."/>
            <person name="Mukai Y."/>
            <person name="Nagasaki H."/>
            <person name="Nagata Y."/>
            <person name="Naito S."/>
            <person name="Nakashima M."/>
            <person name="Nakama Y."/>
            <person name="Nakamichi Y."/>
            <person name="Nakamura M."/>
            <person name="Meguro A."/>
            <person name="Negishi M."/>
            <person name="Ohta I."/>
            <person name="Ohta T."/>
            <person name="Okamoto M."/>
            <person name="Ono N."/>
            <person name="Saji S."/>
            <person name="Sakaguchi M."/>
            <person name="Sakai K."/>
            <person name="Shibata M."/>
            <person name="Shimokawa T."/>
            <person name="Song J."/>
            <person name="Takazaki Y."/>
            <person name="Terasawa K."/>
            <person name="Tsugane M."/>
            <person name="Tsuji K."/>
            <person name="Ueda S."/>
            <person name="Waki K."/>
            <person name="Yamagata H."/>
            <person name="Yamamoto M."/>
            <person name="Yamamoto S."/>
            <person name="Yamane H."/>
            <person name="Yoshiki S."/>
            <person name="Yoshihara R."/>
            <person name="Yukawa K."/>
            <person name="Zhong H."/>
            <person name="Yano M."/>
            <person name="Yuan Q."/>
            <person name="Ouyang S."/>
            <person name="Liu J."/>
            <person name="Jones K.M."/>
            <person name="Gansberger K."/>
            <person name="Moffat K."/>
            <person name="Hill J."/>
            <person name="Bera J."/>
            <person name="Fadrosh D."/>
            <person name="Jin S."/>
            <person name="Johri S."/>
            <person name="Kim M."/>
            <person name="Overton L."/>
            <person name="Reardon M."/>
            <person name="Tsitrin T."/>
            <person name="Vuong H."/>
            <person name="Weaver B."/>
            <person name="Ciecko A."/>
            <person name="Tallon L."/>
            <person name="Jackson J."/>
            <person name="Pai G."/>
            <person name="Aken S.V."/>
            <person name="Utterback T."/>
            <person name="Reidmuller S."/>
            <person name="Feldblyum T."/>
            <person name="Hsiao J."/>
            <person name="Zismann V."/>
            <person name="Iobst S."/>
            <person name="de Vazeille A.R."/>
            <person name="Buell C.R."/>
            <person name="Ying K."/>
            <person name="Li Y."/>
            <person name="Lu T."/>
            <person name="Huang Y."/>
            <person name="Zhao Q."/>
            <person name="Feng Q."/>
            <person name="Zhang L."/>
            <person name="Zhu J."/>
            <person name="Weng Q."/>
            <person name="Mu J."/>
            <person name="Lu Y."/>
            <person name="Fan D."/>
            <person name="Liu Y."/>
            <person name="Guan J."/>
            <person name="Zhang Y."/>
            <person name="Yu S."/>
            <person name="Liu X."/>
            <person name="Zhang Y."/>
            <person name="Hong G."/>
            <person name="Han B."/>
            <person name="Choisne N."/>
            <person name="Demange N."/>
            <person name="Orjeda G."/>
            <person name="Samain S."/>
            <person name="Cattolico L."/>
            <person name="Pelletier E."/>
            <person name="Couloux A."/>
            <person name="Segurens B."/>
            <person name="Wincker P."/>
            <person name="D'Hont A."/>
            <person name="Scarpelli C."/>
            <person name="Weissenbach J."/>
            <person name="Salanoubat M."/>
            <person name="Quetier F."/>
            <person name="Yu Y."/>
            <person name="Kim H.R."/>
            <person name="Rambo T."/>
            <person name="Currie J."/>
            <person name="Collura K."/>
            <person name="Luo M."/>
            <person name="Yang T."/>
            <person name="Ammiraju J.S.S."/>
            <person name="Engler F."/>
            <person name="Soderlund C."/>
            <person name="Wing R.A."/>
            <person name="Palmer L.E."/>
            <person name="de la Bastide M."/>
            <person name="Spiegel L."/>
            <person name="Nascimento L."/>
            <person name="Zutavern T."/>
            <person name="O'Shaughnessy A."/>
            <person name="Dike S."/>
            <person name="Dedhia N."/>
            <person name="Preston R."/>
            <person name="Balija V."/>
            <person name="McCombie W.R."/>
            <person name="Chow T."/>
            <person name="Chen H."/>
            <person name="Chung M."/>
            <person name="Chen C."/>
            <person name="Shaw J."/>
            <person name="Wu H."/>
            <person name="Hsiao K."/>
            <person name="Chao Y."/>
            <person name="Chu M."/>
            <person name="Cheng C."/>
            <person name="Hour A."/>
            <person name="Lee P."/>
            <person name="Lin S."/>
            <person name="Lin Y."/>
            <person name="Liou J."/>
            <person name="Liu S."/>
            <person name="Hsing Y."/>
            <person name="Raghuvanshi S."/>
            <person name="Mohanty A."/>
            <person name="Bharti A.K."/>
            <person name="Gaur A."/>
            <person name="Gupta V."/>
            <person name="Kumar D."/>
            <person name="Ravi V."/>
            <person name="Vij S."/>
            <person name="Kapur A."/>
            <person name="Khurana P."/>
            <person name="Khurana P."/>
            <person name="Khurana J.P."/>
            <person name="Tyagi A.K."/>
            <person name="Gaikwad K."/>
            <person name="Singh A."/>
            <person name="Dalal V."/>
            <person name="Srivastava S."/>
            <person name="Dixit A."/>
            <person name="Pal A.K."/>
            <person name="Ghazi I.A."/>
            <person name="Yadav M."/>
            <person name="Pandit A."/>
            <person name="Bhargava A."/>
            <person name="Sureshbabu K."/>
            <person name="Batra K."/>
            <person name="Sharma T.R."/>
            <person name="Mohapatra T."/>
            <person name="Singh N.K."/>
            <person name="Messing J."/>
            <person name="Nelson A.B."/>
            <person name="Fuks G."/>
            <person name="Kavchok S."/>
            <person name="Keizer G."/>
            <person name="Linton E."/>
            <person name="Llaca V."/>
            <person name="Song R."/>
            <person name="Tanyolac B."/>
            <person name="Young S."/>
            <person name="Ho-Il K."/>
            <person name="Hahn J.H."/>
            <person name="Sangsakoo G."/>
            <person name="Vanavichit A."/>
            <person name="de Mattos Luiz.A.T."/>
            <person name="Zimmer P.D."/>
            <person name="Malone G."/>
            <person name="Dellagostin O."/>
            <person name="de Oliveira A.C."/>
            <person name="Bevan M."/>
            <person name="Bancroft I."/>
            <person name="Minx P."/>
            <person name="Cordum H."/>
            <person name="Wilson R."/>
            <person name="Cheng Z."/>
            <person name="Jin W."/>
            <person name="Jiang J."/>
            <person name="Leong S.A."/>
            <person name="Iwama H."/>
            <person name="Gojobori T."/>
            <person name="Itoh T."/>
            <person name="Niimura Y."/>
            <person name="Fujii Y."/>
            <person name="Habara T."/>
            <person name="Sakai H."/>
            <person name="Sato Y."/>
            <person name="Wilson G."/>
            <person name="Kumar K."/>
            <person name="McCouch S."/>
            <person name="Juretic N."/>
            <person name="Hoen D."/>
            <person name="Wright S."/>
            <person name="Bruskiewich R."/>
            <person name="Bureau T."/>
            <person name="Miyao A."/>
            <person name="Hirochika H."/>
            <person name="Nishikawa T."/>
            <person name="Kadowaki K."/>
            <person name="Sugiura M."/>
            <person name="Burr B."/>
            <person name="Sasaki T."/>
        </authorList>
    </citation>
    <scope>NUCLEOTIDE SEQUENCE [LARGE SCALE GENOMIC DNA]</scope>
    <source>
        <strain evidence="3">cv. Nipponbare</strain>
    </source>
</reference>
<dbReference type="CDD" id="cd09272">
    <property type="entry name" value="RNase_HI_RT_Ty1"/>
    <property type="match status" value="1"/>
</dbReference>